<sequence length="461" mass="49577">MTDFNTLALRPELLETVAAQGYDTLTPVQARAIPPILAGADVRAEAATGSGKTAAFGLGLLNTLDATQGAWQALVLCPTRELADQVAQALRALAAAIPNVKLALLCGGAPMRAQASALAQAPHIVVATPGRLLAHLRRGNLDAHALRTVVLDEADRMLDMGFIDDIRAILSFLPEPRQTLLFSATWPADIERLSGQLQNAPVEIRVANGAESAPRISQVFHQVEPRQKMDVLARLLLDPKLDNVAQTLVFCNKKIDVDAVCAELTRRGFSALALHGDREQYERDEVLLRFAQGSAAVLVATDVAARGLDIADLAQVISYDPAANVETHTHRIGRTGRAGRSGRAICLCTPRETHRAEQIAVHFGFRLAWARLPGETRTRPTPPPMTTLMIRGGKRDKLRPGDILGALTGEGGLAGSQVGRIDLTPVRAYVAVARETRGAAIERIKRDGIKGRRFRISALDG</sequence>
<dbReference type="InterPro" id="IPR014014">
    <property type="entry name" value="RNA_helicase_DEAD_Q_motif"/>
</dbReference>
<dbReference type="PROSITE" id="PS00039">
    <property type="entry name" value="DEAD_ATP_HELICASE"/>
    <property type="match status" value="1"/>
</dbReference>
<feature type="short sequence motif" description="Q motif" evidence="6">
    <location>
        <begin position="2"/>
        <end position="30"/>
    </location>
</feature>
<evidence type="ECO:0000256" key="1">
    <source>
        <dbReference type="ARBA" id="ARBA00022741"/>
    </source>
</evidence>
<protein>
    <submittedName>
        <fullName evidence="11">RNA helicase</fullName>
    </submittedName>
</protein>
<evidence type="ECO:0000256" key="7">
    <source>
        <dbReference type="RuleBase" id="RU000492"/>
    </source>
</evidence>
<accession>A0A423PKG2</accession>
<comment type="caution">
    <text evidence="11">The sequence shown here is derived from an EMBL/GenBank/DDBJ whole genome shotgun (WGS) entry which is preliminary data.</text>
</comment>
<feature type="domain" description="Helicase ATP-binding" evidence="8">
    <location>
        <begin position="33"/>
        <end position="204"/>
    </location>
</feature>
<dbReference type="InterPro" id="IPR011545">
    <property type="entry name" value="DEAD/DEAH_box_helicase_dom"/>
</dbReference>
<keyword evidence="1 7" id="KW-0547">Nucleotide-binding</keyword>
<dbReference type="NCBIfam" id="NF008744">
    <property type="entry name" value="PRK11776.1"/>
    <property type="match status" value="1"/>
</dbReference>
<dbReference type="CDD" id="cd18787">
    <property type="entry name" value="SF2_C_DEAD"/>
    <property type="match status" value="1"/>
</dbReference>
<dbReference type="Pfam" id="PF00271">
    <property type="entry name" value="Helicase_C"/>
    <property type="match status" value="1"/>
</dbReference>
<evidence type="ECO:0000259" key="8">
    <source>
        <dbReference type="PROSITE" id="PS51192"/>
    </source>
</evidence>
<dbReference type="Gene3D" id="3.30.70.330">
    <property type="match status" value="1"/>
</dbReference>
<dbReference type="InterPro" id="IPR012677">
    <property type="entry name" value="Nucleotide-bd_a/b_plait_sf"/>
</dbReference>
<dbReference type="PROSITE" id="PS51192">
    <property type="entry name" value="HELICASE_ATP_BIND_1"/>
    <property type="match status" value="1"/>
</dbReference>
<evidence type="ECO:0000259" key="10">
    <source>
        <dbReference type="PROSITE" id="PS51195"/>
    </source>
</evidence>
<dbReference type="InterPro" id="IPR001650">
    <property type="entry name" value="Helicase_C-like"/>
</dbReference>
<dbReference type="SUPFAM" id="SSF52540">
    <property type="entry name" value="P-loop containing nucleoside triphosphate hydrolases"/>
    <property type="match status" value="1"/>
</dbReference>
<dbReference type="Pfam" id="PF03880">
    <property type="entry name" value="DbpA"/>
    <property type="match status" value="1"/>
</dbReference>
<dbReference type="GO" id="GO:0003724">
    <property type="term" value="F:RNA helicase activity"/>
    <property type="evidence" value="ECO:0007669"/>
    <property type="project" value="InterPro"/>
</dbReference>
<dbReference type="GO" id="GO:0016787">
    <property type="term" value="F:hydrolase activity"/>
    <property type="evidence" value="ECO:0007669"/>
    <property type="project" value="UniProtKB-KW"/>
</dbReference>
<dbReference type="InterPro" id="IPR027417">
    <property type="entry name" value="P-loop_NTPase"/>
</dbReference>
<keyword evidence="4 7" id="KW-0067">ATP-binding</keyword>
<evidence type="ECO:0000313" key="11">
    <source>
        <dbReference type="EMBL" id="ROO26087.1"/>
    </source>
</evidence>
<dbReference type="InterPro" id="IPR050079">
    <property type="entry name" value="DEAD_box_RNA_helicase"/>
</dbReference>
<dbReference type="PANTHER" id="PTHR47959:SF1">
    <property type="entry name" value="ATP-DEPENDENT RNA HELICASE DBPA"/>
    <property type="match status" value="1"/>
</dbReference>
<dbReference type="InterPro" id="IPR044742">
    <property type="entry name" value="DEAD/DEAH_RhlB"/>
</dbReference>
<reference evidence="11 12" key="1">
    <citation type="submission" date="2013-10" db="EMBL/GenBank/DDBJ databases">
        <title>Salinisphaera japonica YTM-1 Genome Sequencing.</title>
        <authorList>
            <person name="Lai Q."/>
            <person name="Li C."/>
            <person name="Shao Z."/>
        </authorList>
    </citation>
    <scope>NUCLEOTIDE SEQUENCE [LARGE SCALE GENOMIC DNA]</scope>
    <source>
        <strain evidence="11 12">YTM-1</strain>
    </source>
</reference>
<dbReference type="Proteomes" id="UP000285310">
    <property type="component" value="Unassembled WGS sequence"/>
</dbReference>
<name>A0A423PKG2_9GAMM</name>
<dbReference type="InParanoid" id="A0A423PKG2"/>
<keyword evidence="12" id="KW-1185">Reference proteome</keyword>
<dbReference type="EMBL" id="AYKG01000038">
    <property type="protein sequence ID" value="ROO26087.1"/>
    <property type="molecule type" value="Genomic_DNA"/>
</dbReference>
<dbReference type="GO" id="GO:0005524">
    <property type="term" value="F:ATP binding"/>
    <property type="evidence" value="ECO:0007669"/>
    <property type="project" value="UniProtKB-KW"/>
</dbReference>
<evidence type="ECO:0000256" key="3">
    <source>
        <dbReference type="ARBA" id="ARBA00022806"/>
    </source>
</evidence>
<evidence type="ECO:0000256" key="5">
    <source>
        <dbReference type="ARBA" id="ARBA00038437"/>
    </source>
</evidence>
<dbReference type="InterPro" id="IPR005580">
    <property type="entry name" value="DbpA/CsdA_RNA-bd_dom"/>
</dbReference>
<dbReference type="AlphaFoldDB" id="A0A423PKG2"/>
<dbReference type="SMART" id="SM00487">
    <property type="entry name" value="DEXDc"/>
    <property type="match status" value="1"/>
</dbReference>
<proteinExistence type="inferred from homology"/>
<dbReference type="PANTHER" id="PTHR47959">
    <property type="entry name" value="ATP-DEPENDENT RNA HELICASE RHLE-RELATED"/>
    <property type="match status" value="1"/>
</dbReference>
<dbReference type="RefSeq" id="WP_123658813.1">
    <property type="nucleotide sequence ID" value="NZ_AYKG01000038.1"/>
</dbReference>
<dbReference type="GO" id="GO:0003676">
    <property type="term" value="F:nucleic acid binding"/>
    <property type="evidence" value="ECO:0007669"/>
    <property type="project" value="InterPro"/>
</dbReference>
<keyword evidence="2 7" id="KW-0378">Hydrolase</keyword>
<feature type="domain" description="Helicase C-terminal" evidence="9">
    <location>
        <begin position="236"/>
        <end position="389"/>
    </location>
</feature>
<keyword evidence="3 7" id="KW-0347">Helicase</keyword>
<evidence type="ECO:0000256" key="6">
    <source>
        <dbReference type="PROSITE-ProRule" id="PRU00552"/>
    </source>
</evidence>
<dbReference type="SMART" id="SM00490">
    <property type="entry name" value="HELICc"/>
    <property type="match status" value="1"/>
</dbReference>
<evidence type="ECO:0000256" key="2">
    <source>
        <dbReference type="ARBA" id="ARBA00022801"/>
    </source>
</evidence>
<dbReference type="FunCoup" id="A0A423PKG2">
    <property type="interactions" value="23"/>
</dbReference>
<dbReference type="CDD" id="cd00268">
    <property type="entry name" value="DEADc"/>
    <property type="match status" value="1"/>
</dbReference>
<feature type="domain" description="DEAD-box RNA helicase Q" evidence="10">
    <location>
        <begin position="2"/>
        <end position="30"/>
    </location>
</feature>
<evidence type="ECO:0000256" key="4">
    <source>
        <dbReference type="ARBA" id="ARBA00022840"/>
    </source>
</evidence>
<dbReference type="Gene3D" id="3.40.50.300">
    <property type="entry name" value="P-loop containing nucleotide triphosphate hydrolases"/>
    <property type="match status" value="2"/>
</dbReference>
<dbReference type="OrthoDB" id="9805696at2"/>
<dbReference type="GO" id="GO:0005829">
    <property type="term" value="C:cytosol"/>
    <property type="evidence" value="ECO:0007669"/>
    <property type="project" value="TreeGrafter"/>
</dbReference>
<dbReference type="PROSITE" id="PS51195">
    <property type="entry name" value="Q_MOTIF"/>
    <property type="match status" value="1"/>
</dbReference>
<gene>
    <name evidence="11" type="ORF">SAJA_11685</name>
</gene>
<evidence type="ECO:0000259" key="9">
    <source>
        <dbReference type="PROSITE" id="PS51194"/>
    </source>
</evidence>
<organism evidence="11 12">
    <name type="scientific">Salinisphaera japonica YTM-1</name>
    <dbReference type="NCBI Taxonomy" id="1209778"/>
    <lineage>
        <taxon>Bacteria</taxon>
        <taxon>Pseudomonadati</taxon>
        <taxon>Pseudomonadota</taxon>
        <taxon>Gammaproteobacteria</taxon>
        <taxon>Salinisphaerales</taxon>
        <taxon>Salinisphaeraceae</taxon>
        <taxon>Salinisphaera</taxon>
    </lineage>
</organism>
<dbReference type="PROSITE" id="PS51194">
    <property type="entry name" value="HELICASE_CTER"/>
    <property type="match status" value="1"/>
</dbReference>
<dbReference type="InterPro" id="IPR000629">
    <property type="entry name" value="RNA-helicase_DEAD-box_CS"/>
</dbReference>
<dbReference type="InterPro" id="IPR014001">
    <property type="entry name" value="Helicase_ATP-bd"/>
</dbReference>
<dbReference type="Pfam" id="PF00270">
    <property type="entry name" value="DEAD"/>
    <property type="match status" value="1"/>
</dbReference>
<evidence type="ECO:0000313" key="12">
    <source>
        <dbReference type="Proteomes" id="UP000285310"/>
    </source>
</evidence>
<comment type="similarity">
    <text evidence="5 7">Belongs to the DEAD box helicase family.</text>
</comment>